<dbReference type="NCBIfam" id="TIGR01543">
    <property type="entry name" value="proheadase_HK97"/>
    <property type="match status" value="1"/>
</dbReference>
<keyword evidence="3" id="KW-0378">Hydrolase</keyword>
<comment type="caution">
    <text evidence="5">The sequence shown here is derived from an EMBL/GenBank/DDBJ whole genome shotgun (WGS) entry which is preliminary data.</text>
</comment>
<dbReference type="InterPro" id="IPR006433">
    <property type="entry name" value="Prohead_protease"/>
</dbReference>
<dbReference type="RefSeq" id="WP_338345984.1">
    <property type="nucleotide sequence ID" value="NZ_CAUZLR010000002.1"/>
</dbReference>
<evidence type="ECO:0000256" key="3">
    <source>
        <dbReference type="ARBA" id="ARBA00022801"/>
    </source>
</evidence>
<name>A0ABM9MR74_9LACO</name>
<accession>A0ABM9MR74</accession>
<evidence type="ECO:0000259" key="4">
    <source>
        <dbReference type="Pfam" id="PF04586"/>
    </source>
</evidence>
<keyword evidence="1" id="KW-1188">Viral release from host cell</keyword>
<protein>
    <submittedName>
        <fullName evidence="5">Phage head maturation protease</fullName>
    </submittedName>
</protein>
<gene>
    <name evidence="5" type="ORF">R54839_PPFHFPJH_00557</name>
</gene>
<sequence length="191" mass="21271">MKNKEIRNLSLSEVQYRNSDNQNFVGVISGYAVVFNKASQNLGGFIEYIEPTAFDGVDMSDVVALYDHDFANVLGRTSADTLKLTIDERGLYFELNIPDTTVGRDVYTNIRAGNLQGMSFGFTVVSDSWQNGSDGVAIRQVDSIGQLFEVSVVTMPAYQDTNVEAIRSLRMVADKQKMLLLLDVYEKENAE</sequence>
<reference evidence="5 6" key="1">
    <citation type="submission" date="2023-10" db="EMBL/GenBank/DDBJ databases">
        <authorList>
            <person name="Botero Cardona J."/>
        </authorList>
    </citation>
    <scope>NUCLEOTIDE SEQUENCE [LARGE SCALE GENOMIC DNA]</scope>
    <source>
        <strain evidence="5 6">R-54839</strain>
    </source>
</reference>
<dbReference type="EMBL" id="CAUZLR010000002">
    <property type="protein sequence ID" value="CAK1233573.1"/>
    <property type="molecule type" value="Genomic_DNA"/>
</dbReference>
<dbReference type="Pfam" id="PF04586">
    <property type="entry name" value="Peptidase_S78"/>
    <property type="match status" value="1"/>
</dbReference>
<dbReference type="GO" id="GO:0008233">
    <property type="term" value="F:peptidase activity"/>
    <property type="evidence" value="ECO:0007669"/>
    <property type="project" value="UniProtKB-KW"/>
</dbReference>
<dbReference type="Proteomes" id="UP001314261">
    <property type="component" value="Unassembled WGS sequence"/>
</dbReference>
<organism evidence="5 6">
    <name type="scientific">Fructobacillus fructosus</name>
    <dbReference type="NCBI Taxonomy" id="1631"/>
    <lineage>
        <taxon>Bacteria</taxon>
        <taxon>Bacillati</taxon>
        <taxon>Bacillota</taxon>
        <taxon>Bacilli</taxon>
        <taxon>Lactobacillales</taxon>
        <taxon>Lactobacillaceae</taxon>
        <taxon>Fructobacillus</taxon>
    </lineage>
</organism>
<evidence type="ECO:0000313" key="6">
    <source>
        <dbReference type="Proteomes" id="UP001314261"/>
    </source>
</evidence>
<dbReference type="GO" id="GO:0006508">
    <property type="term" value="P:proteolysis"/>
    <property type="evidence" value="ECO:0007669"/>
    <property type="project" value="UniProtKB-KW"/>
</dbReference>
<evidence type="ECO:0000313" key="5">
    <source>
        <dbReference type="EMBL" id="CAK1233573.1"/>
    </source>
</evidence>
<proteinExistence type="predicted"/>
<dbReference type="InterPro" id="IPR054613">
    <property type="entry name" value="Peptidase_S78_dom"/>
</dbReference>
<keyword evidence="2 5" id="KW-0645">Protease</keyword>
<evidence type="ECO:0000256" key="2">
    <source>
        <dbReference type="ARBA" id="ARBA00022670"/>
    </source>
</evidence>
<keyword evidence="6" id="KW-1185">Reference proteome</keyword>
<feature type="domain" description="Prohead serine protease" evidence="4">
    <location>
        <begin position="13"/>
        <end position="168"/>
    </location>
</feature>
<evidence type="ECO:0000256" key="1">
    <source>
        <dbReference type="ARBA" id="ARBA00022612"/>
    </source>
</evidence>